<evidence type="ECO:0000256" key="7">
    <source>
        <dbReference type="ARBA" id="ARBA00022884"/>
    </source>
</evidence>
<keyword evidence="5" id="KW-0347">Helicase</keyword>
<feature type="domain" description="Helicase ATP-binding" evidence="9">
    <location>
        <begin position="398"/>
        <end position="553"/>
    </location>
</feature>
<dbReference type="GO" id="GO:0016787">
    <property type="term" value="F:hydrolase activity"/>
    <property type="evidence" value="ECO:0007669"/>
    <property type="project" value="UniProtKB-KW"/>
</dbReference>
<dbReference type="Pfam" id="PF08148">
    <property type="entry name" value="DSHCT"/>
    <property type="match status" value="1"/>
</dbReference>
<gene>
    <name evidence="11" type="ORF">R1flu_022023</name>
</gene>
<dbReference type="InterPro" id="IPR025696">
    <property type="entry name" value="Beta-barrel_MTR4"/>
</dbReference>
<organism evidence="11 12">
    <name type="scientific">Riccia fluitans</name>
    <dbReference type="NCBI Taxonomy" id="41844"/>
    <lineage>
        <taxon>Eukaryota</taxon>
        <taxon>Viridiplantae</taxon>
        <taxon>Streptophyta</taxon>
        <taxon>Embryophyta</taxon>
        <taxon>Marchantiophyta</taxon>
        <taxon>Marchantiopsida</taxon>
        <taxon>Marchantiidae</taxon>
        <taxon>Marchantiales</taxon>
        <taxon>Ricciaceae</taxon>
        <taxon>Riccia</taxon>
    </lineage>
</organism>
<dbReference type="InterPro" id="IPR012961">
    <property type="entry name" value="Ski2/MTR4_C"/>
</dbReference>
<dbReference type="GO" id="GO:0005737">
    <property type="term" value="C:cytoplasm"/>
    <property type="evidence" value="ECO:0007669"/>
    <property type="project" value="UniProtKB-SubCell"/>
</dbReference>
<name>A0ABD1ZR03_9MARC</name>
<dbReference type="EMBL" id="JBHFFA010000001">
    <property type="protein sequence ID" value="KAL2653895.1"/>
    <property type="molecule type" value="Genomic_DNA"/>
</dbReference>
<evidence type="ECO:0000313" key="12">
    <source>
        <dbReference type="Proteomes" id="UP001605036"/>
    </source>
</evidence>
<comment type="subcellular location">
    <subcellularLocation>
        <location evidence="1">Cytoplasm</location>
    </subcellularLocation>
</comment>
<keyword evidence="7" id="KW-0694">RNA-binding</keyword>
<dbReference type="SUPFAM" id="SSF52540">
    <property type="entry name" value="P-loop containing nucleoside triphosphate hydrolases"/>
    <property type="match status" value="1"/>
</dbReference>
<dbReference type="SMART" id="SM00487">
    <property type="entry name" value="DEXDc"/>
    <property type="match status" value="1"/>
</dbReference>
<dbReference type="Proteomes" id="UP001605036">
    <property type="component" value="Unassembled WGS sequence"/>
</dbReference>
<accession>A0ABD1ZR03</accession>
<evidence type="ECO:0000259" key="9">
    <source>
        <dbReference type="PROSITE" id="PS51192"/>
    </source>
</evidence>
<evidence type="ECO:0000256" key="2">
    <source>
        <dbReference type="ARBA" id="ARBA00022490"/>
    </source>
</evidence>
<dbReference type="Pfam" id="PF17911">
    <property type="entry name" value="Ski2_N"/>
    <property type="match status" value="1"/>
</dbReference>
<evidence type="ECO:0000256" key="5">
    <source>
        <dbReference type="ARBA" id="ARBA00022806"/>
    </source>
</evidence>
<dbReference type="InterPro" id="IPR027417">
    <property type="entry name" value="P-loop_NTPase"/>
</dbReference>
<keyword evidence="2" id="KW-0963">Cytoplasm</keyword>
<dbReference type="Pfam" id="PF00270">
    <property type="entry name" value="DEAD"/>
    <property type="match status" value="1"/>
</dbReference>
<keyword evidence="3" id="KW-0547">Nucleotide-binding</keyword>
<evidence type="ECO:0000256" key="6">
    <source>
        <dbReference type="ARBA" id="ARBA00022840"/>
    </source>
</evidence>
<evidence type="ECO:0000313" key="11">
    <source>
        <dbReference type="EMBL" id="KAL2653895.1"/>
    </source>
</evidence>
<dbReference type="FunFam" id="1.10.3380.30:FF:000010">
    <property type="entry name" value="DExH-box ATP-dependent RNA helicase DExH11"/>
    <property type="match status" value="1"/>
</dbReference>
<reference evidence="11 12" key="1">
    <citation type="submission" date="2024-09" db="EMBL/GenBank/DDBJ databases">
        <title>Chromosome-scale assembly of Riccia fluitans.</title>
        <authorList>
            <person name="Paukszto L."/>
            <person name="Sawicki J."/>
            <person name="Karawczyk K."/>
            <person name="Piernik-Szablinska J."/>
            <person name="Szczecinska M."/>
            <person name="Mazdziarz M."/>
        </authorList>
    </citation>
    <scope>NUCLEOTIDE SEQUENCE [LARGE SCALE GENOMIC DNA]</scope>
    <source>
        <strain evidence="11">Rf_01</strain>
        <tissue evidence="11">Aerial parts of the thallus</tissue>
    </source>
</reference>
<evidence type="ECO:0000256" key="8">
    <source>
        <dbReference type="SAM" id="MobiDB-lite"/>
    </source>
</evidence>
<evidence type="ECO:0008006" key="13">
    <source>
        <dbReference type="Google" id="ProtNLM"/>
    </source>
</evidence>
<comment type="caution">
    <text evidence="11">The sequence shown here is derived from an EMBL/GenBank/DDBJ whole genome shotgun (WGS) entry which is preliminary data.</text>
</comment>
<evidence type="ECO:0000256" key="1">
    <source>
        <dbReference type="ARBA" id="ARBA00004496"/>
    </source>
</evidence>
<dbReference type="CDD" id="cd18795">
    <property type="entry name" value="SF2_C_Ski2"/>
    <property type="match status" value="1"/>
</dbReference>
<dbReference type="Pfam" id="PF00271">
    <property type="entry name" value="Helicase_C"/>
    <property type="match status" value="1"/>
</dbReference>
<dbReference type="GO" id="GO:0003723">
    <property type="term" value="F:RNA binding"/>
    <property type="evidence" value="ECO:0007669"/>
    <property type="project" value="UniProtKB-KW"/>
</dbReference>
<dbReference type="Gene3D" id="1.10.3380.30">
    <property type="match status" value="2"/>
</dbReference>
<dbReference type="InterPro" id="IPR048392">
    <property type="entry name" value="MTR4-like_stalk"/>
</dbReference>
<dbReference type="InterPro" id="IPR040801">
    <property type="entry name" value="Ski2_N"/>
</dbReference>
<dbReference type="PIRSF" id="PIRSF005198">
    <property type="entry name" value="Antiviral_helicase_SKI2"/>
    <property type="match status" value="1"/>
</dbReference>
<dbReference type="PROSITE" id="PS51192">
    <property type="entry name" value="HELICASE_ATP_BIND_1"/>
    <property type="match status" value="1"/>
</dbReference>
<dbReference type="InterPro" id="IPR014001">
    <property type="entry name" value="Helicase_ATP-bd"/>
</dbReference>
<evidence type="ECO:0000259" key="10">
    <source>
        <dbReference type="PROSITE" id="PS51194"/>
    </source>
</evidence>
<protein>
    <recommendedName>
        <fullName evidence="13">RNA helicase</fullName>
    </recommendedName>
</protein>
<dbReference type="InterPro" id="IPR016438">
    <property type="entry name" value="SKI2-like"/>
</dbReference>
<keyword evidence="6" id="KW-0067">ATP-binding</keyword>
<dbReference type="GO" id="GO:0004386">
    <property type="term" value="F:helicase activity"/>
    <property type="evidence" value="ECO:0007669"/>
    <property type="project" value="UniProtKB-KW"/>
</dbReference>
<dbReference type="Pfam" id="PF21408">
    <property type="entry name" value="MTR4-like_stalk"/>
    <property type="match status" value="1"/>
</dbReference>
<dbReference type="GO" id="GO:0006402">
    <property type="term" value="P:mRNA catabolic process"/>
    <property type="evidence" value="ECO:0007669"/>
    <property type="project" value="UniProtKB-ARBA"/>
</dbReference>
<feature type="domain" description="Helicase C-terminal" evidence="10">
    <location>
        <begin position="670"/>
        <end position="864"/>
    </location>
</feature>
<keyword evidence="4" id="KW-0378">Hydrolase</keyword>
<evidence type="ECO:0000256" key="4">
    <source>
        <dbReference type="ARBA" id="ARBA00022801"/>
    </source>
</evidence>
<feature type="region of interest" description="Disordered" evidence="8">
    <location>
        <begin position="600"/>
        <end position="654"/>
    </location>
</feature>
<dbReference type="SMART" id="SM00490">
    <property type="entry name" value="HELICc"/>
    <property type="match status" value="1"/>
</dbReference>
<dbReference type="Pfam" id="PF13234">
    <property type="entry name" value="MTR4_beta-barrel"/>
    <property type="match status" value="1"/>
</dbReference>
<dbReference type="PROSITE" id="PS51194">
    <property type="entry name" value="HELICASE_CTER"/>
    <property type="match status" value="1"/>
</dbReference>
<dbReference type="InterPro" id="IPR011545">
    <property type="entry name" value="DEAD/DEAH_box_helicase_dom"/>
</dbReference>
<dbReference type="InterPro" id="IPR050699">
    <property type="entry name" value="RNA-DNA_Helicase"/>
</dbReference>
<keyword evidence="12" id="KW-1185">Reference proteome</keyword>
<dbReference type="FunFam" id="3.40.50.300:FF:001047">
    <property type="entry name" value="DExH-box ATP-dependent RNA helicase DExH11"/>
    <property type="match status" value="1"/>
</dbReference>
<dbReference type="InterPro" id="IPR001650">
    <property type="entry name" value="Helicase_C-like"/>
</dbReference>
<feature type="region of interest" description="Disordered" evidence="8">
    <location>
        <begin position="1"/>
        <end position="21"/>
    </location>
</feature>
<dbReference type="PANTHER" id="PTHR12131:SF24">
    <property type="entry name" value="DEXH-BOX ATP-DEPENDENT RNA HELICASE DEXH11"/>
    <property type="match status" value="1"/>
</dbReference>
<dbReference type="SMART" id="SM01142">
    <property type="entry name" value="DSHCT"/>
    <property type="match status" value="1"/>
</dbReference>
<sequence length="1371" mass="151788">MSGGVQGRSVSASPPISQLGIETRRGGELPFKVGWTGYSGHLWVEPTSSCCEKSSLSELPDLILPPAFPPETPDSIRRRIENEYLSPSLDDELDSASNCGKSWDFDWYGEGIRRLDPSQPQVAVVPVYEPPFRRANRKETKRNVLLDRTQLRETTQEESPKDPWIPGYEQVEVIQSAEGAHNSSSVLRKPGPPDHFVKGSSGNQPFLPGGFDLSQTSERYVPEGALNGEWVAEILQGGPLQTVPPGFKRGLDLGTPEPFSHGFREEARAVDVSSIQDAGSVPFNDLFRKAWEESEVPEETYEASSFSISVAHEDEQEEKSAEPPGGQEQDQVLENIFSDIKEEILSSLQPEEKRDAKKGEVWAVMETIPGIAEKFSELVPDMAMTFPFELDAFQKEAVYHLERNESVFVAAHTSAGKTVVAEYAFALATKHCTRAVYTSPIKTISNQKFRDFSDKFDVGILTGDVSLRPEASCLIMTTEILRSMLYKGADIVRDIEWVIFDEVHYVNDVERGVVWEEVIIMLPEHVNMVLLSATVPNTFEFADWIGRTKKKKIFVTGTMRRPVPLEHCLYYSGELYKICSMETFLPLGVKEARDAHHVKTVPKVSGGGGGAAQGRGAGYGAHGRGGGAGRSGHGGKSFGGKVGNQSGSGRGGNGAWRSETSQWYSFVNYLLKKALLPVVVFCFSKARCDQSADSLTAIDLTTGSEKSQIKIFCDTAFSRLKGSDRRLPQVVRVEDLLRRGIGVHHAGLLPIVKEVVEMLFCRGVIKVLFSTETFAMGVNAPARTVAFHSFRKHDGKSFRQLLPGEYTQMAGRAGRRGLDKVGTVVVMCWDDIPEEGDLRRLLTGKPTKLESQFRLTYSMILNLLRVEELKVEDMLKRSFAEFHAQRALPEQQQQLLEREGALSKMNATIDCILGEPTIEEYYALAIEAERLGEAVQETVMQSRAAQQALTPGRVVIVKTPQVPVPSMGVVVRSPAGSNKATVVLALHRGAVPIIPPSSASNSTGSALSTKKLAEEGYFISRKENRGLDDEYSVSTGSSRKGSGTVRVTFPHYGTAAGVGYVVLEVENKNFVSISKAKIKVDPVRLLEDVNVTAYSAAIQQLLLLEQEHKDEDPPTLDPLKDLKLNDLEIVEKYRTRSVLLSKMAQNKCHRCPKLQEHYVTVKNQHLLQERVKQLKFELSDAALQQMPDFQQRIEVLQEVGCIDADLVVQLKGRVACEINSGDELIATECLFDNQLDDLDPAETVALLSALVFQQDASEPLLSPQLAAAKERLYATAVRLGEIQAHHGLPVNAVDFARATLRFGLVEVVYEWAKGTPFADICELTDVPEGSIVRTIVRLDETCREFKNAARIMGTPRCLKRWKRHLRQLKET</sequence>
<dbReference type="FunFam" id="3.40.50.300:FF:000354">
    <property type="entry name" value="ATP-dependent RNA helicase SKI2"/>
    <property type="match status" value="1"/>
</dbReference>
<dbReference type="Gene3D" id="3.40.50.300">
    <property type="entry name" value="P-loop containing nucleotide triphosphate hydrolases"/>
    <property type="match status" value="2"/>
</dbReference>
<feature type="compositionally biased region" description="Gly residues" evidence="8">
    <location>
        <begin position="605"/>
        <end position="654"/>
    </location>
</feature>
<dbReference type="PANTHER" id="PTHR12131">
    <property type="entry name" value="ATP-DEPENDENT RNA AND DNA HELICASE"/>
    <property type="match status" value="1"/>
</dbReference>
<evidence type="ECO:0000256" key="3">
    <source>
        <dbReference type="ARBA" id="ARBA00022741"/>
    </source>
</evidence>
<proteinExistence type="predicted"/>
<dbReference type="FunFam" id="1.10.3380.30:FF:000001">
    <property type="entry name" value="Ski2 ATP-dependent RNA helicase"/>
    <property type="match status" value="1"/>
</dbReference>
<dbReference type="GO" id="GO:0005524">
    <property type="term" value="F:ATP binding"/>
    <property type="evidence" value="ECO:0007669"/>
    <property type="project" value="UniProtKB-KW"/>
</dbReference>